<keyword evidence="6" id="KW-0408">Iron</keyword>
<sequence length="639" mass="69851">MPQLFDAANGPSPERLIRWMVPMAQRLVLVLELWPSVQLQRSQCIVLVGGALRQMHERSQSTGARCGYLQPLVRTHGRNADPFYMAKVFIPLIELPKRGDDAGEELLDFARCASETSRQRREAGAAGEGEMKHLDEFLLSCLWSVGMNTMGGPADTIRSQQVRQAAKNEDEDEDTDADDDDEDDDAADDSVDGDCGTAADDDDDEDEDETWSGGERTVRWTRPRLMQNALASLMGSPGLLFYSTYTNRISAAGQYRHHGWCASKETTTGCWPWLPCHIIWADPVHMDQDAEGKGSNRRQVFVPGADFRTSHGSGDLMSAGTFKGQHAPRLGKGLLRPSFKETLTGHFQLGSYRYLEAPSFTALAPPGGIFGVQKAPSFTAVAPPGEIFGLPKADDSPLLPVQAADPDKQVAPMQPTPSACAKAAEMQAVYFDLGVQLLKAAQLLERFPLESSAWSTAHPGGRPDEGGARRVQQWGFAFDYALYELAKETPGVVPLTHQDAMPKWLQEIGNRAYEALGFKSNPSQVIVNEYLDGQGIGAHADHPCFGPEIAIVSLGDPMVMSFARRQDIPTTFGQQDIPTTFGGDDIPRTSGPQDIPTTFGAPFGDFSVPLVHGSLLGLSDDLRWNWLHSIAPNQRPRSC</sequence>
<comment type="caution">
    <text evidence="10">The sequence shown here is derived from an EMBL/GenBank/DDBJ whole genome shotgun (WGS) entry which is preliminary data.</text>
</comment>
<evidence type="ECO:0000256" key="5">
    <source>
        <dbReference type="ARBA" id="ARBA00023002"/>
    </source>
</evidence>
<keyword evidence="11" id="KW-1185">Reference proteome</keyword>
<dbReference type="Pfam" id="PF13532">
    <property type="entry name" value="2OG-FeII_Oxy_2"/>
    <property type="match status" value="1"/>
</dbReference>
<proteinExistence type="inferred from homology"/>
<dbReference type="PANTHER" id="PTHR46030:SF1">
    <property type="entry name" value="ALPHA-KETOGLUTARATE-DEPENDENT DIOXYGENASE ALKB HOMOLOG 6"/>
    <property type="match status" value="1"/>
</dbReference>
<dbReference type="GO" id="GO:0051213">
    <property type="term" value="F:dioxygenase activity"/>
    <property type="evidence" value="ECO:0007669"/>
    <property type="project" value="UniProtKB-KW"/>
</dbReference>
<comment type="similarity">
    <text evidence="2">Belongs to the alkB family.</text>
</comment>
<feature type="compositionally biased region" description="Acidic residues" evidence="8">
    <location>
        <begin position="199"/>
        <end position="210"/>
    </location>
</feature>
<feature type="compositionally biased region" description="Acidic residues" evidence="8">
    <location>
        <begin position="169"/>
        <end position="192"/>
    </location>
</feature>
<feature type="region of interest" description="Disordered" evidence="8">
    <location>
        <begin position="153"/>
        <end position="216"/>
    </location>
</feature>
<evidence type="ECO:0000259" key="9">
    <source>
        <dbReference type="PROSITE" id="PS51471"/>
    </source>
</evidence>
<keyword evidence="5" id="KW-0560">Oxidoreductase</keyword>
<dbReference type="PANTHER" id="PTHR46030">
    <property type="entry name" value="ALPHA-KETOGLUTARATE-DEPENDENT DIOXYGENASE ALKB HOMOLOG 6"/>
    <property type="match status" value="1"/>
</dbReference>
<dbReference type="InterPro" id="IPR005123">
    <property type="entry name" value="Oxoglu/Fe-dep_dioxygenase_dom"/>
</dbReference>
<dbReference type="InterPro" id="IPR032862">
    <property type="entry name" value="ALKBH6"/>
</dbReference>
<dbReference type="Gene3D" id="2.60.120.590">
    <property type="entry name" value="Alpha-ketoglutarate-dependent dioxygenase AlkB-like"/>
    <property type="match status" value="1"/>
</dbReference>
<evidence type="ECO:0000256" key="1">
    <source>
        <dbReference type="ARBA" id="ARBA00004123"/>
    </source>
</evidence>
<accession>A0A1Q9CV75</accession>
<name>A0A1Q9CV75_SYMMI</name>
<dbReference type="Proteomes" id="UP000186817">
    <property type="component" value="Unassembled WGS sequence"/>
</dbReference>
<dbReference type="AlphaFoldDB" id="A0A1Q9CV75"/>
<keyword evidence="4" id="KW-0223">Dioxygenase</keyword>
<organism evidence="10 11">
    <name type="scientific">Symbiodinium microadriaticum</name>
    <name type="common">Dinoflagellate</name>
    <name type="synonym">Zooxanthella microadriatica</name>
    <dbReference type="NCBI Taxonomy" id="2951"/>
    <lineage>
        <taxon>Eukaryota</taxon>
        <taxon>Sar</taxon>
        <taxon>Alveolata</taxon>
        <taxon>Dinophyceae</taxon>
        <taxon>Suessiales</taxon>
        <taxon>Symbiodiniaceae</taxon>
        <taxon>Symbiodinium</taxon>
    </lineage>
</organism>
<evidence type="ECO:0000313" key="11">
    <source>
        <dbReference type="Proteomes" id="UP000186817"/>
    </source>
</evidence>
<evidence type="ECO:0000256" key="4">
    <source>
        <dbReference type="ARBA" id="ARBA00022964"/>
    </source>
</evidence>
<dbReference type="OrthoDB" id="271595at2759"/>
<dbReference type="SUPFAM" id="SSF51197">
    <property type="entry name" value="Clavaminate synthase-like"/>
    <property type="match status" value="1"/>
</dbReference>
<dbReference type="InterPro" id="IPR037151">
    <property type="entry name" value="AlkB-like_sf"/>
</dbReference>
<comment type="subcellular location">
    <subcellularLocation>
        <location evidence="1">Nucleus</location>
    </subcellularLocation>
</comment>
<protein>
    <submittedName>
        <fullName evidence="10">Alkylated DNA repair protein alkB-like 8</fullName>
    </submittedName>
</protein>
<evidence type="ECO:0000256" key="7">
    <source>
        <dbReference type="ARBA" id="ARBA00023242"/>
    </source>
</evidence>
<keyword evidence="7" id="KW-0539">Nucleus</keyword>
<dbReference type="PROSITE" id="PS51471">
    <property type="entry name" value="FE2OG_OXY"/>
    <property type="match status" value="1"/>
</dbReference>
<dbReference type="GO" id="GO:0005634">
    <property type="term" value="C:nucleus"/>
    <property type="evidence" value="ECO:0007669"/>
    <property type="project" value="UniProtKB-SubCell"/>
</dbReference>
<reference evidence="10 11" key="1">
    <citation type="submission" date="2016-02" db="EMBL/GenBank/DDBJ databases">
        <title>Genome analysis of coral dinoflagellate symbionts highlights evolutionary adaptations to a symbiotic lifestyle.</title>
        <authorList>
            <person name="Aranda M."/>
            <person name="Li Y."/>
            <person name="Liew Y.J."/>
            <person name="Baumgarten S."/>
            <person name="Simakov O."/>
            <person name="Wilson M."/>
            <person name="Piel J."/>
            <person name="Ashoor H."/>
            <person name="Bougouffa S."/>
            <person name="Bajic V.B."/>
            <person name="Ryu T."/>
            <person name="Ravasi T."/>
            <person name="Bayer T."/>
            <person name="Micklem G."/>
            <person name="Kim H."/>
            <person name="Bhak J."/>
            <person name="Lajeunesse T.C."/>
            <person name="Voolstra C.R."/>
        </authorList>
    </citation>
    <scope>NUCLEOTIDE SEQUENCE [LARGE SCALE GENOMIC DNA]</scope>
    <source>
        <strain evidence="10 11">CCMP2467</strain>
    </source>
</reference>
<evidence type="ECO:0000256" key="6">
    <source>
        <dbReference type="ARBA" id="ARBA00023004"/>
    </source>
</evidence>
<evidence type="ECO:0000313" key="10">
    <source>
        <dbReference type="EMBL" id="OLP86795.1"/>
    </source>
</evidence>
<evidence type="ECO:0000256" key="2">
    <source>
        <dbReference type="ARBA" id="ARBA00007879"/>
    </source>
</evidence>
<dbReference type="InterPro" id="IPR027450">
    <property type="entry name" value="AlkB-like"/>
</dbReference>
<evidence type="ECO:0000256" key="3">
    <source>
        <dbReference type="ARBA" id="ARBA00022723"/>
    </source>
</evidence>
<dbReference type="GO" id="GO:0046872">
    <property type="term" value="F:metal ion binding"/>
    <property type="evidence" value="ECO:0007669"/>
    <property type="project" value="UniProtKB-KW"/>
</dbReference>
<dbReference type="EMBL" id="LSRX01000899">
    <property type="protein sequence ID" value="OLP86795.1"/>
    <property type="molecule type" value="Genomic_DNA"/>
</dbReference>
<evidence type="ECO:0000256" key="8">
    <source>
        <dbReference type="SAM" id="MobiDB-lite"/>
    </source>
</evidence>
<feature type="domain" description="Fe2OG dioxygenase" evidence="9">
    <location>
        <begin position="521"/>
        <end position="639"/>
    </location>
</feature>
<keyword evidence="3" id="KW-0479">Metal-binding</keyword>
<gene>
    <name evidence="10" type="primary">ALKBH8</name>
    <name evidence="10" type="ORF">AK812_SmicGene32060</name>
</gene>